<evidence type="ECO:0000256" key="16">
    <source>
        <dbReference type="RuleBase" id="RU003808"/>
    </source>
</evidence>
<feature type="transmembrane region" description="Helical" evidence="19">
    <location>
        <begin position="1794"/>
        <end position="1815"/>
    </location>
</feature>
<dbReference type="FunFam" id="1.20.120.350:FF:000012">
    <property type="entry name" value="Voltage-dependent T-type calcium channel subunit alpha"/>
    <property type="match status" value="1"/>
</dbReference>
<keyword evidence="11 19" id="KW-0472">Membrane</keyword>
<dbReference type="RefSeq" id="XP_004395242.1">
    <property type="nucleotide sequence ID" value="XM_004395185.1"/>
</dbReference>
<feature type="transmembrane region" description="Helical" evidence="19">
    <location>
        <begin position="940"/>
        <end position="963"/>
    </location>
</feature>
<evidence type="ECO:0000256" key="8">
    <source>
        <dbReference type="ARBA" id="ARBA00022882"/>
    </source>
</evidence>
<reference evidence="22" key="1">
    <citation type="submission" date="2025-08" db="UniProtKB">
        <authorList>
            <consortium name="RefSeq"/>
        </authorList>
    </citation>
    <scope>IDENTIFICATION</scope>
</reference>
<dbReference type="GO" id="GO:0046872">
    <property type="term" value="F:metal ion binding"/>
    <property type="evidence" value="ECO:0007669"/>
    <property type="project" value="UniProtKB-KW"/>
</dbReference>
<feature type="domain" description="Ion transport" evidence="20">
    <location>
        <begin position="742"/>
        <end position="969"/>
    </location>
</feature>
<evidence type="ECO:0000256" key="10">
    <source>
        <dbReference type="ARBA" id="ARBA00023065"/>
    </source>
</evidence>
<dbReference type="Pfam" id="PF00520">
    <property type="entry name" value="Ion_trans"/>
    <property type="match status" value="4"/>
</dbReference>
<feature type="compositionally biased region" description="Polar residues" evidence="18">
    <location>
        <begin position="11"/>
        <end position="22"/>
    </location>
</feature>
<evidence type="ECO:0000256" key="3">
    <source>
        <dbReference type="ARBA" id="ARBA00022568"/>
    </source>
</evidence>
<proteinExistence type="inferred from homology"/>
<dbReference type="Gene3D" id="1.10.287.70">
    <property type="match status" value="4"/>
</dbReference>
<dbReference type="FunFam" id="1.10.287.70:FF:000032">
    <property type="entry name" value="Voltage-dependent T-type calcium channel subunit alpha"/>
    <property type="match status" value="1"/>
</dbReference>
<evidence type="ECO:0000256" key="6">
    <source>
        <dbReference type="ARBA" id="ARBA00022737"/>
    </source>
</evidence>
<comment type="subcellular location">
    <subcellularLocation>
        <location evidence="1 16">Membrane</location>
        <topology evidence="1 16">Multi-pass membrane protein</topology>
    </subcellularLocation>
</comment>
<evidence type="ECO:0000256" key="19">
    <source>
        <dbReference type="SAM" id="Phobius"/>
    </source>
</evidence>
<feature type="region of interest" description="Disordered" evidence="18">
    <location>
        <begin position="1856"/>
        <end position="1881"/>
    </location>
</feature>
<dbReference type="InterPro" id="IPR005821">
    <property type="entry name" value="Ion_trans_dom"/>
</dbReference>
<evidence type="ECO:0000256" key="5">
    <source>
        <dbReference type="ARBA" id="ARBA00022692"/>
    </source>
</evidence>
<feature type="compositionally biased region" description="Basic residues" evidence="18">
    <location>
        <begin position="483"/>
        <end position="505"/>
    </location>
</feature>
<protein>
    <recommendedName>
        <fullName evidence="16">Voltage-dependent T-type calcium channel subunit alpha</fullName>
    </recommendedName>
</protein>
<feature type="domain" description="Ion transport" evidence="20">
    <location>
        <begin position="1274"/>
        <end position="1498"/>
    </location>
</feature>
<feature type="compositionally biased region" description="Low complexity" evidence="18">
    <location>
        <begin position="2182"/>
        <end position="2195"/>
    </location>
</feature>
<dbReference type="PANTHER" id="PTHR45628:SF33">
    <property type="entry name" value="VOLTAGE-DEPENDENT T-TYPE CALCIUM CHANNEL SUBUNIT ALPHA-1G"/>
    <property type="match status" value="1"/>
</dbReference>
<keyword evidence="8 16" id="KW-0851">Voltage-gated channel</keyword>
<feature type="transmembrane region" description="Helical" evidence="19">
    <location>
        <begin position="743"/>
        <end position="761"/>
    </location>
</feature>
<feature type="transmembrane region" description="Helical" evidence="19">
    <location>
        <begin position="1607"/>
        <end position="1628"/>
    </location>
</feature>
<feature type="transmembrane region" description="Helical" evidence="19">
    <location>
        <begin position="1314"/>
        <end position="1335"/>
    </location>
</feature>
<feature type="transmembrane region" description="Helical" evidence="19">
    <location>
        <begin position="121"/>
        <end position="141"/>
    </location>
</feature>
<feature type="compositionally biased region" description="Basic and acidic residues" evidence="18">
    <location>
        <begin position="1123"/>
        <end position="1138"/>
    </location>
</feature>
<sequence>MDEEDGAGTEESGQPRSFTRLNDLSGAGGRPGPGSAEKDPGSADSEAEGLPYPALAPVVFFYLSQDSRPRSWCLRTVCNPWFERISMLVILLNCVTLGMFRPCEDIACDSQRCRILQAFDDFIFAFFAVEMVVKMVALGIFGKKCYLGDTWNRLDFFIVIAGMLEYSLDLQNVSFSAVRTVRVLRPLRAINRVPSMRILVTLLLDTLPMLGNVLLLCFFVFFIFGIVGVQLWAGLLRNRCFLPENFSLPLSVDLERYYQTENEDENPFICSQPRENGMRSCRSVPTLRGEGGGGPPCGLDYEAYNSSSNTTCVNWNQYYTNCSAGEHNPFKGAINFDNIGYAWIAIFQVITLEGWVDIMYFVMDAHSFYNFIYFILLIIVGSFFMINLCLVVIATQFSETKQRESQLMREQRVRFLSNASTLASFSEPGSCYEELLKYLVYILRKAARRLAQVSRAVGVRAGLLSSPVPRAGQEPQPGGSCSRSHRRPSVHHLVHHHHHHHHHYHLGNGTLRAPRASPEIQDRDASGSRRLMLPPPSTPALSGGPPGGAESVHSFYHADCHLEPVRCQAPPPRSPSEASGRTVGSGKVYPTVHTSPPPEMLKEKALVEVAPTSGPPTLTSLNIPPGPYSSMHKLLETQSTGACQSSCKISSPCLKADSGARGPDSCPYCARAGGGQGELAGHEMPDSDSEAVYELTQDAQHGDPRDPHNRHRRSLGLDMEPNSVLAFWRLICDTFRKIVDSKYFGRGIMIAILVNTLSMGIEYHEQPEELTNALEISNIVFTSLFALEMLLKLLVYGPFGYIKNPYNIFDGVIVVISVWEIVGQQGGGLSVLRTFRLMRVLKLVRFLPALQRQLVVLMKTMDNVATFCMLLMLFIFIFSILGMHLFGCKFASERDGDTLPDRKNFDSLLWAIVTVFQILTQEDWNKVLYNGMASTSSWAALYFIALMTFGNYVLFNLLVAILVEGFQAEEISKREDASGQLSCIQLPVDSQGGDATKSESEPDFFSPSLDGNGDRKKPLALVSLGEHPELRRNLLPPLIIHTAATPMSLPKSSSTGLAEVLGPASRRTSSSGSAEPGAAHEMKSPPSARSSPHSPWSAASSWASRRSSRNSLGRAPSLKRRSPSGERRSLLSGEGRESQDEEESSEEERASPAGGDRRHGGSLEREAKNSFDLPDTLQVPALHRTASGRSSASEHQDCNGKSASGRLARALRPDDPPLDGDDADDEGNLSRGERMRAWVRARLPACCRERDSWSAYIFPPQSRFRLLCHRIITHKMFDHVVLVIIFLNCITIAMERPKIDPHSAERIFLTLSNYIFTAVFLAEMTVKVVALGWCFGEQAYLRSSWNVLDGLLVLISIIDILVSMVSDSGTKILGMLRVLRLLRTLRPLRVISRAQGLKLVVETLMSSLKPIGNIVVICCAFFIIFGILGVQLFKGKFFVCQGEDTRNITNKSDCAEASYRWVRHKYNFDNLGQALMSLFVLASKDGWVDIMYDGLDAVGVDQQNFHKCRQHQEEEEARRREEKRLRRLEKKRRNLMLDDVIASGSSSSAAPEAQCKPYYSDYSRFRLLVHHLCTSHYLDLFITGVIGLNVVTMAMEHYQQPQILDEALKICNYIFTVIFVLESVFKLVAFGFRRFFQDRWNQLDLAIVLLSIMGITLEEIEVNASLPINPTIIRIMRVLRIARVLKLLKMAVGMRALLDTVMQALPQVGNLGLLFMLLFFIFAALGVELFGDLECDETHPCEGLGRHATFRNFGMAFLTLFRVSTGDNWNGIMKDTLRDCDQESTCYNTVISPIYFVSFVLTAQFVLVNVVIAVLMKHLEESNKEAKEEAELEAELELEMKTLSPQPHSPLGSPFLWPGVEGPDSPDSPKAGVPHTAAHAGAASRFSLEHPTMEPHPEEMPLALGPDLLTVRKSGVSRTHSLPNDSYMCRDGSSAEGSLGRRSWGLPKAQSGSVLSVHSQPADTSYILQLPKDTPHLLRPHGAPPWGTIPKLPPPGRSPLAQRPLRRQAAIRTDSLDVQGLGSREDLLSEVSGPSPPLVRASSFWGHLGTQMQQHSRRQSTISKHRPPPAPCPGSEPTWSKGPPETRSSLELDTELSWISGDLLTVGSQEEPPCARDLKKCYSVEARSCRRRPASWLDEQRRHSIAVSCLDSASQPGLGPDPSSLGGQPLGGPGSRPKKKLSPPSISIDPPESQGPRPPPSPGVCLRRRAPSSDSKDPSASGPPDSMAASSPPKKDVLSLSGLASDPADLEP</sequence>
<feature type="compositionally biased region" description="Basic and acidic residues" evidence="18">
    <location>
        <begin position="1147"/>
        <end position="1169"/>
    </location>
</feature>
<evidence type="ECO:0000259" key="20">
    <source>
        <dbReference type="Pfam" id="PF00520"/>
    </source>
</evidence>
<dbReference type="GO" id="GO:0008331">
    <property type="term" value="F:high voltage-gated calcium channel activity"/>
    <property type="evidence" value="ECO:0007669"/>
    <property type="project" value="TreeGrafter"/>
</dbReference>
<keyword evidence="7 15" id="KW-0106">Calcium</keyword>
<feature type="compositionally biased region" description="Acidic residues" evidence="18">
    <location>
        <begin position="1216"/>
        <end position="1227"/>
    </location>
</feature>
<feature type="transmembrane region" description="Helical" evidence="19">
    <location>
        <begin position="1576"/>
        <end position="1595"/>
    </location>
</feature>
<feature type="region of interest" description="Disordered" evidence="18">
    <location>
        <begin position="466"/>
        <end position="552"/>
    </location>
</feature>
<feature type="coiled-coil region" evidence="17">
    <location>
        <begin position="1511"/>
        <end position="1538"/>
    </location>
</feature>
<feature type="domain" description="Ion transport" evidence="20">
    <location>
        <begin position="1576"/>
        <end position="1826"/>
    </location>
</feature>
<comment type="similarity">
    <text evidence="16">Belongs to the calcium channel alpha-1 subunit (TC 1.A.1.11) family.</text>
</comment>
<evidence type="ECO:0000256" key="14">
    <source>
        <dbReference type="ARBA" id="ARBA00036634"/>
    </source>
</evidence>
<dbReference type="CTD" id="8913"/>
<feature type="transmembrane region" description="Helical" evidence="19">
    <location>
        <begin position="213"/>
        <end position="236"/>
    </location>
</feature>
<dbReference type="Gene3D" id="1.20.120.350">
    <property type="entry name" value="Voltage-gated potassium channels. Chain C"/>
    <property type="match status" value="4"/>
</dbReference>
<evidence type="ECO:0000256" key="15">
    <source>
        <dbReference type="PIRSR" id="PIRSR602077-1"/>
    </source>
</evidence>
<dbReference type="FunFam" id="1.20.120.350:FF:000009">
    <property type="entry name" value="Voltage-dependent T-type calcium channel subunit alpha"/>
    <property type="match status" value="1"/>
</dbReference>
<dbReference type="FunFam" id="1.20.120.350:FF:000008">
    <property type="entry name" value="Voltage-dependent T-type calcium channel subunit alpha"/>
    <property type="match status" value="1"/>
</dbReference>
<feature type="binding site" evidence="15">
    <location>
        <position position="353"/>
    </location>
    <ligand>
        <name>Ca(2+)</name>
        <dbReference type="ChEBI" id="CHEBI:29108"/>
    </ligand>
</feature>
<feature type="compositionally biased region" description="Basic residues" evidence="18">
    <location>
        <begin position="2055"/>
        <end position="2067"/>
    </location>
</feature>
<keyword evidence="6" id="KW-0677">Repeat</keyword>
<feature type="region of interest" description="Disordered" evidence="18">
    <location>
        <begin position="990"/>
        <end position="1012"/>
    </location>
</feature>
<feature type="domain" description="Ion transport" evidence="20">
    <location>
        <begin position="79"/>
        <end position="404"/>
    </location>
</feature>
<gene>
    <name evidence="22" type="primary">CACNA1G</name>
</gene>
<evidence type="ECO:0000256" key="1">
    <source>
        <dbReference type="ARBA" id="ARBA00004141"/>
    </source>
</evidence>
<feature type="transmembrane region" description="Helical" evidence="19">
    <location>
        <begin position="1347"/>
        <end position="1366"/>
    </location>
</feature>
<evidence type="ECO:0000256" key="12">
    <source>
        <dbReference type="ARBA" id="ARBA00023180"/>
    </source>
</evidence>
<evidence type="ECO:0000256" key="4">
    <source>
        <dbReference type="ARBA" id="ARBA00022673"/>
    </source>
</evidence>
<feature type="region of interest" description="Disordered" evidence="18">
    <location>
        <begin position="1"/>
        <end position="47"/>
    </location>
</feature>
<keyword evidence="12" id="KW-0325">Glycoprotein</keyword>
<keyword evidence="9 19" id="KW-1133">Transmembrane helix</keyword>
<feature type="region of interest" description="Disordered" evidence="18">
    <location>
        <begin position="2151"/>
        <end position="2252"/>
    </location>
</feature>
<keyword evidence="4 16" id="KW-0107">Calcium channel</keyword>
<comment type="catalytic activity">
    <reaction evidence="14">
        <text>Ca(2+)(in) = Ca(2+)(out)</text>
        <dbReference type="Rhea" id="RHEA:29671"/>
        <dbReference type="ChEBI" id="CHEBI:29108"/>
    </reaction>
</comment>
<keyword evidence="13" id="KW-0407">Ion channel</keyword>
<evidence type="ECO:0000313" key="22">
    <source>
        <dbReference type="RefSeq" id="XP_004395242.1"/>
    </source>
</evidence>
<dbReference type="GO" id="GO:0005891">
    <property type="term" value="C:voltage-gated calcium channel complex"/>
    <property type="evidence" value="ECO:0007669"/>
    <property type="project" value="InterPro"/>
</dbReference>
<feature type="compositionally biased region" description="Low complexity" evidence="18">
    <location>
        <begin position="2154"/>
        <end position="2167"/>
    </location>
</feature>
<feature type="region of interest" description="Disordered" evidence="18">
    <location>
        <begin position="1046"/>
        <end position="1229"/>
    </location>
</feature>
<keyword evidence="5 19" id="KW-0812">Transmembrane</keyword>
<feature type="region of interest" description="Disordered" evidence="18">
    <location>
        <begin position="2051"/>
        <end position="2091"/>
    </location>
</feature>
<evidence type="ECO:0000256" key="18">
    <source>
        <dbReference type="SAM" id="MobiDB-lite"/>
    </source>
</evidence>
<dbReference type="GO" id="GO:0098703">
    <property type="term" value="P:calcium ion import across plasma membrane"/>
    <property type="evidence" value="ECO:0007669"/>
    <property type="project" value="TreeGrafter"/>
</dbReference>
<feature type="region of interest" description="Disordered" evidence="18">
    <location>
        <begin position="566"/>
        <end position="598"/>
    </location>
</feature>
<keyword evidence="15" id="KW-0479">Metal-binding</keyword>
<comment type="function">
    <text evidence="16">Voltage-sensitive calcium channels (VSCC) mediate the entry of calcium ions into excitable cells and are also involved in a variety of calcium-dependent processes, including muscle contraction, hormone or neurotransmitter release, gene expression, cell motility, cell division and cell death. This channel gives rise to T-type calcium currents. T-type calcium channels belong to the "low-voltage activated (LVA)" group and are strongly blocked by nickel and mibefradil. A particularity of this type of channels is an opening at quite negative potentials, and a voltage-dependent inactivation. T-type channels serve pacemaking functions in both central neurons and cardiac nodal cells and support calcium signaling in secretory cells and vascular smooth muscle. They may also be involved in the modulation of firing patterns of neurons which is important for information processing as well as in cell growth processes.</text>
</comment>
<evidence type="ECO:0000256" key="7">
    <source>
        <dbReference type="ARBA" id="ARBA00022837"/>
    </source>
</evidence>
<feature type="transmembrane region" description="Helical" evidence="19">
    <location>
        <begin position="341"/>
        <end position="362"/>
    </location>
</feature>
<dbReference type="FunFam" id="1.10.287.70:FF:000014">
    <property type="entry name" value="Voltage-dependent T-type calcium channel subunit alpha"/>
    <property type="match status" value="1"/>
</dbReference>
<evidence type="ECO:0000256" key="2">
    <source>
        <dbReference type="ARBA" id="ARBA00022448"/>
    </source>
</evidence>
<feature type="transmembrane region" description="Helical" evidence="19">
    <location>
        <begin position="368"/>
        <end position="393"/>
    </location>
</feature>
<feature type="transmembrane region" description="Helical" evidence="19">
    <location>
        <begin position="773"/>
        <end position="794"/>
    </location>
</feature>
<dbReference type="SUPFAM" id="SSF81324">
    <property type="entry name" value="Voltage-gated potassium channels"/>
    <property type="match status" value="4"/>
</dbReference>
<dbReference type="PANTHER" id="PTHR45628">
    <property type="entry name" value="VOLTAGE-DEPENDENT CALCIUM CHANNEL TYPE A SUBUNIT ALPHA-1"/>
    <property type="match status" value="1"/>
</dbReference>
<feature type="transmembrane region" description="Helical" evidence="19">
    <location>
        <begin position="1710"/>
        <end position="1730"/>
    </location>
</feature>
<feature type="binding site" evidence="15">
    <location>
        <position position="1485"/>
    </location>
    <ligand>
        <name>Ca(2+)</name>
        <dbReference type="ChEBI" id="CHEBI:29108"/>
    </ligand>
</feature>
<feature type="compositionally biased region" description="Low complexity" evidence="18">
    <location>
        <begin position="1084"/>
        <end position="1105"/>
    </location>
</feature>
<evidence type="ECO:0000256" key="17">
    <source>
        <dbReference type="SAM" id="Coils"/>
    </source>
</evidence>
<name>A0A2U3VKD7_ODORO</name>
<feature type="binding site" evidence="15">
    <location>
        <position position="922"/>
    </location>
    <ligand>
        <name>Ca(2+)</name>
        <dbReference type="ChEBI" id="CHEBI:29108"/>
    </ligand>
</feature>
<evidence type="ECO:0000256" key="11">
    <source>
        <dbReference type="ARBA" id="ARBA00023136"/>
    </source>
</evidence>
<feature type="transmembrane region" description="Helical" evidence="19">
    <location>
        <begin position="1411"/>
        <end position="1433"/>
    </location>
</feature>
<dbReference type="FunFam" id="1.10.287.70:FF:000117">
    <property type="entry name" value="Voltage-gated Ca2+ channel, alpha subunit"/>
    <property type="match status" value="1"/>
</dbReference>
<dbReference type="InterPro" id="IPR002077">
    <property type="entry name" value="VDCCAlpha1"/>
</dbReference>
<evidence type="ECO:0000256" key="13">
    <source>
        <dbReference type="ARBA" id="ARBA00023303"/>
    </source>
</evidence>
<dbReference type="InterPro" id="IPR050599">
    <property type="entry name" value="VDCC_alpha-1_subunit"/>
</dbReference>
<organism evidence="21 22">
    <name type="scientific">Odobenus rosmarus divergens</name>
    <name type="common">Pacific walrus</name>
    <dbReference type="NCBI Taxonomy" id="9708"/>
    <lineage>
        <taxon>Eukaryota</taxon>
        <taxon>Metazoa</taxon>
        <taxon>Chordata</taxon>
        <taxon>Craniata</taxon>
        <taxon>Vertebrata</taxon>
        <taxon>Euteleostomi</taxon>
        <taxon>Mammalia</taxon>
        <taxon>Eutheria</taxon>
        <taxon>Laurasiatheria</taxon>
        <taxon>Carnivora</taxon>
        <taxon>Caniformia</taxon>
        <taxon>Pinnipedia</taxon>
        <taxon>Odobenidae</taxon>
        <taxon>Odobenus</taxon>
    </lineage>
</organism>
<dbReference type="InterPro" id="IPR005445">
    <property type="entry name" value="VDCC_T_a1"/>
</dbReference>
<keyword evidence="2" id="KW-0813">Transport</keyword>
<keyword evidence="10" id="KW-0406">Ion transport</keyword>
<dbReference type="FunFam" id="1.10.287.70:FF:000029">
    <property type="entry name" value="Voltage-dependent T-type calcium channel subunit alpha"/>
    <property type="match status" value="1"/>
</dbReference>
<evidence type="ECO:0000313" key="21">
    <source>
        <dbReference type="Proteomes" id="UP000245340"/>
    </source>
</evidence>
<dbReference type="GeneID" id="101372746"/>
<dbReference type="InterPro" id="IPR027359">
    <property type="entry name" value="Volt_channel_dom_sf"/>
</dbReference>
<dbReference type="PRINTS" id="PR01629">
    <property type="entry name" value="TVDCCALPHA1"/>
</dbReference>
<keyword evidence="17" id="KW-0175">Coiled coil</keyword>
<dbReference type="FunFam" id="1.20.120.350:FF:000007">
    <property type="entry name" value="Voltage-dependent T-type calcium channel subunit alpha"/>
    <property type="match status" value="1"/>
</dbReference>
<keyword evidence="3 16" id="KW-0109">Calcium transport</keyword>
<evidence type="ECO:0000256" key="9">
    <source>
        <dbReference type="ARBA" id="ARBA00022989"/>
    </source>
</evidence>
<dbReference type="Proteomes" id="UP000245340">
    <property type="component" value="Unplaced"/>
</dbReference>
<keyword evidence="21" id="KW-1185">Reference proteome</keyword>
<feature type="transmembrane region" description="Helical" evidence="19">
    <location>
        <begin position="864"/>
        <end position="883"/>
    </location>
</feature>
<accession>A0A2U3VKD7</accession>
<dbReference type="GO" id="GO:0008332">
    <property type="term" value="F:low voltage-gated calcium channel activity"/>
    <property type="evidence" value="ECO:0007669"/>
    <property type="project" value="UniProtKB-ARBA"/>
</dbReference>
<dbReference type="PRINTS" id="PR00167">
    <property type="entry name" value="CACHANNEL"/>
</dbReference>
<feature type="transmembrane region" description="Helical" evidence="19">
    <location>
        <begin position="1276"/>
        <end position="1294"/>
    </location>
</feature>